<organism evidence="3 4">
    <name type="scientific">Candidatus Xenohaliotis californiensis</name>
    <dbReference type="NCBI Taxonomy" id="84677"/>
    <lineage>
        <taxon>Bacteria</taxon>
        <taxon>Pseudomonadati</taxon>
        <taxon>Pseudomonadota</taxon>
        <taxon>Alphaproteobacteria</taxon>
        <taxon>Rickettsiales</taxon>
        <taxon>Anaplasmataceae</taxon>
        <taxon>Candidatus Xenohaliotis</taxon>
    </lineage>
</organism>
<dbReference type="EMBL" id="CAWVOK010000003">
    <property type="protein sequence ID" value="CAK8162331.1"/>
    <property type="molecule type" value="Genomic_DNA"/>
</dbReference>
<dbReference type="Proteomes" id="UP001314181">
    <property type="component" value="Unassembled WGS sequence"/>
</dbReference>
<name>A0ABP0ERJ7_9RICK</name>
<dbReference type="NCBIfam" id="TIGR00732">
    <property type="entry name" value="dprA"/>
    <property type="match status" value="1"/>
</dbReference>
<evidence type="ECO:0000256" key="1">
    <source>
        <dbReference type="ARBA" id="ARBA00006525"/>
    </source>
</evidence>
<gene>
    <name evidence="3" type="ORF">CAXC1_120013</name>
</gene>
<dbReference type="InterPro" id="IPR057666">
    <property type="entry name" value="DrpA_SLOG"/>
</dbReference>
<dbReference type="InterPro" id="IPR036388">
    <property type="entry name" value="WH-like_DNA-bd_sf"/>
</dbReference>
<accession>A0ABP0ERJ7</accession>
<evidence type="ECO:0000313" key="3">
    <source>
        <dbReference type="EMBL" id="CAK8162331.1"/>
    </source>
</evidence>
<evidence type="ECO:0000313" key="4">
    <source>
        <dbReference type="Proteomes" id="UP001314181"/>
    </source>
</evidence>
<keyword evidence="4" id="KW-1185">Reference proteome</keyword>
<sequence length="391" mass="43200">MEEKYYDTVSKVQTIKYMCLARSGISLSSMYAMMTAYGSVERALEYLPVHAKKIGKNFCIPDFASMEAEYNQIVRMGGLVISLYDKLYPDILRSIKFPPFVIYVVGDLSVLSMDMIAIVGSRNASFAGKKFTRTISHCLSEDGYVICSGLAHGIDAAAHEAAIASNFPNVAVLGCGIDIIYPKENSDIYYQIAKYGLLISEFPLGSKPLPKRFPIRNRIIAGLSIATVVVEAARRSGSLITARYALEFGRDVFAVPGSPLDDRYSGTNQLIKDGAILVDSCDTIIEALQFCTSKLPNGILSDSSFMEYDRFVDNTETKKDDIDDVKSLILSMLSYSPISVEQIVQELNDISISVILVALVDLNLEGKIEHSFMNEICLMAEYRMSDNELAD</sequence>
<feature type="domain" description="Smf/DprA SLOG" evidence="2">
    <location>
        <begin position="81"/>
        <end position="288"/>
    </location>
</feature>
<protein>
    <submittedName>
        <fullName evidence="3">DNA processing protein</fullName>
    </submittedName>
</protein>
<dbReference type="Gene3D" id="1.10.10.10">
    <property type="entry name" value="Winged helix-like DNA-binding domain superfamily/Winged helix DNA-binding domain"/>
    <property type="match status" value="1"/>
</dbReference>
<proteinExistence type="inferred from homology"/>
<dbReference type="SUPFAM" id="SSF102405">
    <property type="entry name" value="MCP/YpsA-like"/>
    <property type="match status" value="1"/>
</dbReference>
<comment type="similarity">
    <text evidence="1">Belongs to the DprA/Smf family.</text>
</comment>
<dbReference type="RefSeq" id="WP_338363297.1">
    <property type="nucleotide sequence ID" value="NZ_CAWVOK010000003.1"/>
</dbReference>
<dbReference type="PANTHER" id="PTHR43022:SF1">
    <property type="entry name" value="PROTEIN SMF"/>
    <property type="match status" value="1"/>
</dbReference>
<comment type="caution">
    <text evidence="3">The sequence shown here is derived from an EMBL/GenBank/DDBJ whole genome shotgun (WGS) entry which is preliminary data.</text>
</comment>
<evidence type="ECO:0000259" key="2">
    <source>
        <dbReference type="Pfam" id="PF02481"/>
    </source>
</evidence>
<dbReference type="Gene3D" id="3.40.50.450">
    <property type="match status" value="1"/>
</dbReference>
<dbReference type="PANTHER" id="PTHR43022">
    <property type="entry name" value="PROTEIN SMF"/>
    <property type="match status" value="1"/>
</dbReference>
<reference evidence="3 4" key="1">
    <citation type="submission" date="2024-01" db="EMBL/GenBank/DDBJ databases">
        <authorList>
            <person name="Kunselman E."/>
        </authorList>
    </citation>
    <scope>NUCLEOTIDE SEQUENCE [LARGE SCALE GENOMIC DNA]</scope>
    <source>
        <strain evidence="3">2 abalone samples</strain>
    </source>
</reference>
<dbReference type="Pfam" id="PF02481">
    <property type="entry name" value="DNA_processg_A"/>
    <property type="match status" value="1"/>
</dbReference>
<dbReference type="InterPro" id="IPR003488">
    <property type="entry name" value="DprA"/>
</dbReference>